<dbReference type="EMBL" id="JAWQEG010005947">
    <property type="protein sequence ID" value="KAK3856244.1"/>
    <property type="molecule type" value="Genomic_DNA"/>
</dbReference>
<feature type="compositionally biased region" description="Low complexity" evidence="1">
    <location>
        <begin position="43"/>
        <end position="62"/>
    </location>
</feature>
<accession>A0AAE1ELE7</accession>
<feature type="compositionally biased region" description="Polar residues" evidence="1">
    <location>
        <begin position="26"/>
        <end position="42"/>
    </location>
</feature>
<protein>
    <submittedName>
        <fullName evidence="2">Uncharacterized protein</fullName>
    </submittedName>
</protein>
<proteinExistence type="predicted"/>
<dbReference type="Proteomes" id="UP001286313">
    <property type="component" value="Unassembled WGS sequence"/>
</dbReference>
<reference evidence="2" key="1">
    <citation type="submission" date="2023-10" db="EMBL/GenBank/DDBJ databases">
        <title>Genome assemblies of two species of porcelain crab, Petrolisthes cinctipes and Petrolisthes manimaculis (Anomura: Porcellanidae).</title>
        <authorList>
            <person name="Angst P."/>
        </authorList>
    </citation>
    <scope>NUCLEOTIDE SEQUENCE</scope>
    <source>
        <strain evidence="2">PB745_01</strain>
        <tissue evidence="2">Gill</tissue>
    </source>
</reference>
<keyword evidence="3" id="KW-1185">Reference proteome</keyword>
<gene>
    <name evidence="2" type="ORF">Pcinc_037426</name>
</gene>
<evidence type="ECO:0000313" key="2">
    <source>
        <dbReference type="EMBL" id="KAK3856244.1"/>
    </source>
</evidence>
<evidence type="ECO:0000256" key="1">
    <source>
        <dbReference type="SAM" id="MobiDB-lite"/>
    </source>
</evidence>
<sequence>MVSVQAVYMEGWTGEGRGGRERRTTPTNASATHPPTHSDITCTTPHPHLTHTTSATPHSLPSTPRPHRLCHPPTSPNLTSDTTLKVTPHWNLTLTPRM</sequence>
<dbReference type="AlphaFoldDB" id="A0AAE1ELE7"/>
<comment type="caution">
    <text evidence="2">The sequence shown here is derived from an EMBL/GenBank/DDBJ whole genome shotgun (WGS) entry which is preliminary data.</text>
</comment>
<feature type="region of interest" description="Disordered" evidence="1">
    <location>
        <begin position="1"/>
        <end position="83"/>
    </location>
</feature>
<name>A0AAE1ELE7_PETCI</name>
<organism evidence="2 3">
    <name type="scientific">Petrolisthes cinctipes</name>
    <name type="common">Flat porcelain crab</name>
    <dbReference type="NCBI Taxonomy" id="88211"/>
    <lineage>
        <taxon>Eukaryota</taxon>
        <taxon>Metazoa</taxon>
        <taxon>Ecdysozoa</taxon>
        <taxon>Arthropoda</taxon>
        <taxon>Crustacea</taxon>
        <taxon>Multicrustacea</taxon>
        <taxon>Malacostraca</taxon>
        <taxon>Eumalacostraca</taxon>
        <taxon>Eucarida</taxon>
        <taxon>Decapoda</taxon>
        <taxon>Pleocyemata</taxon>
        <taxon>Anomura</taxon>
        <taxon>Galatheoidea</taxon>
        <taxon>Porcellanidae</taxon>
        <taxon>Petrolisthes</taxon>
    </lineage>
</organism>
<evidence type="ECO:0000313" key="3">
    <source>
        <dbReference type="Proteomes" id="UP001286313"/>
    </source>
</evidence>